<dbReference type="Proteomes" id="UP000008810">
    <property type="component" value="Chromosome 4"/>
</dbReference>
<feature type="domain" description="F-box associated beta-propeller type 3" evidence="4">
    <location>
        <begin position="82"/>
        <end position="318"/>
    </location>
</feature>
<dbReference type="InParanoid" id="A0A2K2CTM0"/>
<evidence type="ECO:0000259" key="4">
    <source>
        <dbReference type="Pfam" id="PF08268"/>
    </source>
</evidence>
<proteinExistence type="predicted"/>
<dbReference type="PANTHER" id="PTHR31111">
    <property type="entry name" value="BNAA05G37150D PROTEIN-RELATED"/>
    <property type="match status" value="1"/>
</dbReference>
<evidence type="ECO:0000313" key="5">
    <source>
        <dbReference type="EMBL" id="PNT65367.1"/>
    </source>
</evidence>
<evidence type="ECO:0000313" key="7">
    <source>
        <dbReference type="Proteomes" id="UP000008810"/>
    </source>
</evidence>
<evidence type="ECO:0008006" key="8">
    <source>
        <dbReference type="Google" id="ProtNLM"/>
    </source>
</evidence>
<dbReference type="OrthoDB" id="5319261at2759"/>
<dbReference type="FunCoup" id="A0A2K2CTM0">
    <property type="interactions" value="111"/>
</dbReference>
<reference evidence="5 6" key="1">
    <citation type="journal article" date="2010" name="Nature">
        <title>Genome sequencing and analysis of the model grass Brachypodium distachyon.</title>
        <authorList>
            <consortium name="International Brachypodium Initiative"/>
        </authorList>
    </citation>
    <scope>NUCLEOTIDE SEQUENCE [LARGE SCALE GENOMIC DNA]</scope>
    <source>
        <strain evidence="5 6">Bd21</strain>
    </source>
</reference>
<dbReference type="InterPro" id="IPR001810">
    <property type="entry name" value="F-box_dom"/>
</dbReference>
<dbReference type="Gramene" id="PNT65367">
    <property type="protein sequence ID" value="PNT65367"/>
    <property type="gene ID" value="BRADI_4g41350v3"/>
</dbReference>
<feature type="chain" id="PRO_5036319180" description="F-box domain-containing protein" evidence="2">
    <location>
        <begin position="16"/>
        <end position="374"/>
    </location>
</feature>
<feature type="domain" description="F-box" evidence="3">
    <location>
        <begin position="4"/>
        <end position="33"/>
    </location>
</feature>
<dbReference type="AlphaFoldDB" id="A0A2K2CTM0"/>
<reference evidence="6" key="3">
    <citation type="submission" date="2018-08" db="UniProtKB">
        <authorList>
            <consortium name="EnsemblPlants"/>
        </authorList>
    </citation>
    <scope>IDENTIFICATION</scope>
    <source>
        <strain evidence="6">cv. Bd21</strain>
    </source>
</reference>
<accession>A0A2K2CTM0</accession>
<evidence type="ECO:0000259" key="3">
    <source>
        <dbReference type="Pfam" id="PF00646"/>
    </source>
</evidence>
<keyword evidence="7" id="KW-1185">Reference proteome</keyword>
<dbReference type="Pfam" id="PF08268">
    <property type="entry name" value="FBA_3"/>
    <property type="match status" value="1"/>
</dbReference>
<gene>
    <name evidence="5" type="ORF">BRADI_4g41350v3</name>
</gene>
<dbReference type="EnsemblPlants" id="PNT65367">
    <property type="protein sequence ID" value="PNT65367"/>
    <property type="gene ID" value="BRADI_4g41350v3"/>
</dbReference>
<sequence length="374" mass="41668">MAWEILIWLPAKTLARFKLVSKAWHATISDPAFVLAHLERGTGTGTGTEQDPPQAEAAAAAASSVHFYQLYSAPQQQQDDTMGKKKKKKRSSATLLHERHFRADEFTQAAPMAHCDGLVLLPTDTKTYVFNPATRDSISLPESSRNMMRQEGPRTCLPTGLGYDASTGRYKVARAFYRSGDYSHTAMGMEVFTINGGDDDGDEEEDGNWGWRETHEDSPCLVWCPQTPLHHKGHLFYFTDTKNQQPSSLPLGLLRFSLASETFGFTPLLTNMFPPRAGDDDGSIVIHELDGELCATFFCKQARRLFVWVARDVLDPRWGLRYTIHVSERFCYPVASLGANDTSLCSDCGDSFFSLIFHTESLVPLVTKASLQAL</sequence>
<reference evidence="5" key="2">
    <citation type="submission" date="2017-06" db="EMBL/GenBank/DDBJ databases">
        <title>WGS assembly of Brachypodium distachyon.</title>
        <authorList>
            <consortium name="The International Brachypodium Initiative"/>
            <person name="Lucas S."/>
            <person name="Harmon-Smith M."/>
            <person name="Lail K."/>
            <person name="Tice H."/>
            <person name="Grimwood J."/>
            <person name="Bruce D."/>
            <person name="Barry K."/>
            <person name="Shu S."/>
            <person name="Lindquist E."/>
            <person name="Wang M."/>
            <person name="Pitluck S."/>
            <person name="Vogel J.P."/>
            <person name="Garvin D.F."/>
            <person name="Mockler T.C."/>
            <person name="Schmutz J."/>
            <person name="Rokhsar D."/>
            <person name="Bevan M.W."/>
        </authorList>
    </citation>
    <scope>NUCLEOTIDE SEQUENCE</scope>
    <source>
        <strain evidence="5">Bd21</strain>
    </source>
</reference>
<evidence type="ECO:0000256" key="1">
    <source>
        <dbReference type="SAM" id="MobiDB-lite"/>
    </source>
</evidence>
<dbReference type="InterPro" id="IPR017451">
    <property type="entry name" value="F-box-assoc_interact_dom"/>
</dbReference>
<evidence type="ECO:0000256" key="2">
    <source>
        <dbReference type="SAM" id="SignalP"/>
    </source>
</evidence>
<evidence type="ECO:0000313" key="6">
    <source>
        <dbReference type="EnsemblPlants" id="PNT65367"/>
    </source>
</evidence>
<dbReference type="PANTHER" id="PTHR31111:SF133">
    <property type="entry name" value="OS07G0196600 PROTEIN"/>
    <property type="match status" value="1"/>
</dbReference>
<dbReference type="InterPro" id="IPR013187">
    <property type="entry name" value="F-box-assoc_dom_typ3"/>
</dbReference>
<dbReference type="SUPFAM" id="SSF81383">
    <property type="entry name" value="F-box domain"/>
    <property type="match status" value="1"/>
</dbReference>
<keyword evidence="2" id="KW-0732">Signal</keyword>
<organism evidence="5">
    <name type="scientific">Brachypodium distachyon</name>
    <name type="common">Purple false brome</name>
    <name type="synonym">Trachynia distachya</name>
    <dbReference type="NCBI Taxonomy" id="15368"/>
    <lineage>
        <taxon>Eukaryota</taxon>
        <taxon>Viridiplantae</taxon>
        <taxon>Streptophyta</taxon>
        <taxon>Embryophyta</taxon>
        <taxon>Tracheophyta</taxon>
        <taxon>Spermatophyta</taxon>
        <taxon>Magnoliopsida</taxon>
        <taxon>Liliopsida</taxon>
        <taxon>Poales</taxon>
        <taxon>Poaceae</taxon>
        <taxon>BOP clade</taxon>
        <taxon>Pooideae</taxon>
        <taxon>Stipodae</taxon>
        <taxon>Brachypodieae</taxon>
        <taxon>Brachypodium</taxon>
    </lineage>
</organism>
<dbReference type="Pfam" id="PF00646">
    <property type="entry name" value="F-box"/>
    <property type="match status" value="1"/>
</dbReference>
<name>A0A2K2CTM0_BRADI</name>
<feature type="region of interest" description="Disordered" evidence="1">
    <location>
        <begin position="74"/>
        <end position="94"/>
    </location>
</feature>
<dbReference type="EMBL" id="CM000883">
    <property type="protein sequence ID" value="PNT65367.1"/>
    <property type="molecule type" value="Genomic_DNA"/>
</dbReference>
<protein>
    <recommendedName>
        <fullName evidence="8">F-box domain-containing protein</fullName>
    </recommendedName>
</protein>
<dbReference type="NCBIfam" id="TIGR01640">
    <property type="entry name" value="F_box_assoc_1"/>
    <property type="match status" value="1"/>
</dbReference>
<feature type="signal peptide" evidence="2">
    <location>
        <begin position="1"/>
        <end position="15"/>
    </location>
</feature>
<dbReference type="InterPro" id="IPR036047">
    <property type="entry name" value="F-box-like_dom_sf"/>
</dbReference>